<dbReference type="InterPro" id="IPR010982">
    <property type="entry name" value="Lambda_DNA-bd_dom_sf"/>
</dbReference>
<dbReference type="AlphaFoldDB" id="A0AAE3DTX6"/>
<keyword evidence="2" id="KW-1185">Reference proteome</keyword>
<proteinExistence type="predicted"/>
<dbReference type="SUPFAM" id="SSF47413">
    <property type="entry name" value="lambda repressor-like DNA-binding domains"/>
    <property type="match status" value="1"/>
</dbReference>
<sequence>MKHTDTEKKLTTSQLLSIIKKSGQFSEVTNIWQDEMETPVFCHYLYETMEKHKLTAKDIIQRSGIERSYFYHLLSGFKTPGRNIVLRICLCMEATLTETSQLLRLAGHGSLYPKVRRDAAIIFAIEKKYTMQQANELLLSLQETPLYRESND</sequence>
<name>A0AAE3DTX6_9FIRM</name>
<reference evidence="1 2" key="1">
    <citation type="submission" date="2021-10" db="EMBL/GenBank/DDBJ databases">
        <title>Anaerobic single-cell dispensing facilitates the cultivation of human gut bacteria.</title>
        <authorList>
            <person name="Afrizal A."/>
        </authorList>
    </citation>
    <scope>NUCLEOTIDE SEQUENCE [LARGE SCALE GENOMIC DNA]</scope>
    <source>
        <strain evidence="1 2">CLA-AA-H277</strain>
    </source>
</reference>
<dbReference type="RefSeq" id="WP_227615652.1">
    <property type="nucleotide sequence ID" value="NZ_JAJEPR010000022.1"/>
</dbReference>
<dbReference type="Proteomes" id="UP001197875">
    <property type="component" value="Unassembled WGS sequence"/>
</dbReference>
<dbReference type="EMBL" id="JAJEPR010000022">
    <property type="protein sequence ID" value="MCC2190582.1"/>
    <property type="molecule type" value="Genomic_DNA"/>
</dbReference>
<dbReference type="GO" id="GO:0003677">
    <property type="term" value="F:DNA binding"/>
    <property type="evidence" value="ECO:0007669"/>
    <property type="project" value="InterPro"/>
</dbReference>
<comment type="caution">
    <text evidence="1">The sequence shown here is derived from an EMBL/GenBank/DDBJ whole genome shotgun (WGS) entry which is preliminary data.</text>
</comment>
<protein>
    <submittedName>
        <fullName evidence="1">Uncharacterized protein</fullName>
    </submittedName>
</protein>
<organism evidence="1 2">
    <name type="scientific">Fusicatenibacter faecihominis</name>
    <dbReference type="NCBI Taxonomy" id="2881276"/>
    <lineage>
        <taxon>Bacteria</taxon>
        <taxon>Bacillati</taxon>
        <taxon>Bacillota</taxon>
        <taxon>Clostridia</taxon>
        <taxon>Lachnospirales</taxon>
        <taxon>Lachnospiraceae</taxon>
        <taxon>Fusicatenibacter</taxon>
    </lineage>
</organism>
<gene>
    <name evidence="1" type="ORF">LKD71_12370</name>
</gene>
<evidence type="ECO:0000313" key="2">
    <source>
        <dbReference type="Proteomes" id="UP001197875"/>
    </source>
</evidence>
<accession>A0AAE3DTX6</accession>
<evidence type="ECO:0000313" key="1">
    <source>
        <dbReference type="EMBL" id="MCC2190582.1"/>
    </source>
</evidence>